<name>A0ABW5PGR4_9BACL</name>
<organism evidence="1 2">
    <name type="scientific">Paenibacillus gansuensis</name>
    <dbReference type="NCBI Taxonomy" id="306542"/>
    <lineage>
        <taxon>Bacteria</taxon>
        <taxon>Bacillati</taxon>
        <taxon>Bacillota</taxon>
        <taxon>Bacilli</taxon>
        <taxon>Bacillales</taxon>
        <taxon>Paenibacillaceae</taxon>
        <taxon>Paenibacillus</taxon>
    </lineage>
</organism>
<dbReference type="PANTHER" id="PTHR36039">
    <property type="match status" value="1"/>
</dbReference>
<dbReference type="Proteomes" id="UP001597541">
    <property type="component" value="Unassembled WGS sequence"/>
</dbReference>
<gene>
    <name evidence="1" type="ORF">ACFSUF_12100</name>
</gene>
<sequence length="186" mass="21589">MSYAVEFFFDNDIERYVKDTWTELKTKNISSFMADIEELRPHITIAVYNSEIPIEQFITQFEIATNEMQPIDVKFDAISIFPTSGTLFLSPTMSSQLLNSHVHYCNALRQYNNFDNYNGYNNQDNWTPHCTLATRLNKENLIFALEHCLHRFQPLRGEIIEIGIAKLEFNNGVCVSSKTIYSKVLN</sequence>
<proteinExistence type="predicted"/>
<dbReference type="InterPro" id="IPR009097">
    <property type="entry name" value="Cyclic_Pdiesterase"/>
</dbReference>
<comment type="caution">
    <text evidence="1">The sequence shown here is derived from an EMBL/GenBank/DDBJ whole genome shotgun (WGS) entry which is preliminary data.</text>
</comment>
<dbReference type="PANTHER" id="PTHR36039:SF2">
    <property type="entry name" value="RNA LIGASE_CYCLIC NUCLEOTIDE PHOSPHODIESTERASE FAMILY PROTEIN"/>
    <property type="match status" value="1"/>
</dbReference>
<protein>
    <submittedName>
        <fullName evidence="1">2'-5' RNA ligase family protein</fullName>
    </submittedName>
</protein>
<dbReference type="Gene3D" id="3.90.1140.10">
    <property type="entry name" value="Cyclic phosphodiesterase"/>
    <property type="match status" value="1"/>
</dbReference>
<evidence type="ECO:0000313" key="1">
    <source>
        <dbReference type="EMBL" id="MFD2613167.1"/>
    </source>
</evidence>
<dbReference type="Pfam" id="PF13563">
    <property type="entry name" value="2_5_RNA_ligase2"/>
    <property type="match status" value="1"/>
</dbReference>
<accession>A0ABW5PGR4</accession>
<keyword evidence="1" id="KW-0436">Ligase</keyword>
<reference evidence="2" key="1">
    <citation type="journal article" date="2019" name="Int. J. Syst. Evol. Microbiol.">
        <title>The Global Catalogue of Microorganisms (GCM) 10K type strain sequencing project: providing services to taxonomists for standard genome sequencing and annotation.</title>
        <authorList>
            <consortium name="The Broad Institute Genomics Platform"/>
            <consortium name="The Broad Institute Genome Sequencing Center for Infectious Disease"/>
            <person name="Wu L."/>
            <person name="Ma J."/>
        </authorList>
    </citation>
    <scope>NUCLEOTIDE SEQUENCE [LARGE SCALE GENOMIC DNA]</scope>
    <source>
        <strain evidence="2">KCTC 3950</strain>
    </source>
</reference>
<evidence type="ECO:0000313" key="2">
    <source>
        <dbReference type="Proteomes" id="UP001597541"/>
    </source>
</evidence>
<dbReference type="GO" id="GO:0016874">
    <property type="term" value="F:ligase activity"/>
    <property type="evidence" value="ECO:0007669"/>
    <property type="project" value="UniProtKB-KW"/>
</dbReference>
<dbReference type="SUPFAM" id="SSF55144">
    <property type="entry name" value="LigT-like"/>
    <property type="match status" value="1"/>
</dbReference>
<dbReference type="RefSeq" id="WP_377603172.1">
    <property type="nucleotide sequence ID" value="NZ_JBHUME010000008.1"/>
</dbReference>
<keyword evidence="2" id="KW-1185">Reference proteome</keyword>
<dbReference type="EMBL" id="JBHUME010000008">
    <property type="protein sequence ID" value="MFD2613167.1"/>
    <property type="molecule type" value="Genomic_DNA"/>
</dbReference>